<feature type="short sequence motif" description="HXTX 1" evidence="2">
    <location>
        <begin position="38"/>
        <end position="41"/>
    </location>
</feature>
<dbReference type="GO" id="GO:0008664">
    <property type="term" value="F:RNA 2',3'-cyclic 3'-phosphodiesterase activity"/>
    <property type="evidence" value="ECO:0007669"/>
    <property type="project" value="UniProtKB-EC"/>
</dbReference>
<evidence type="ECO:0000256" key="2">
    <source>
        <dbReference type="HAMAP-Rule" id="MF_01940"/>
    </source>
</evidence>
<proteinExistence type="inferred from homology"/>
<gene>
    <name evidence="3" type="ORF">COX26_02020</name>
</gene>
<evidence type="ECO:0000313" key="4">
    <source>
        <dbReference type="Proteomes" id="UP000228812"/>
    </source>
</evidence>
<comment type="function">
    <text evidence="2">Hydrolyzes RNA 2',3'-cyclic phosphodiester to an RNA 2'-phosphomonoester.</text>
</comment>
<feature type="active site" description="Proton acceptor" evidence="2">
    <location>
        <position position="122"/>
    </location>
</feature>
<dbReference type="InterPro" id="IPR009097">
    <property type="entry name" value="Cyclic_Pdiesterase"/>
</dbReference>
<comment type="catalytic activity">
    <reaction evidence="2">
        <text>a 3'-end 2',3'-cyclophospho-ribonucleotide-RNA + H2O = a 3'-end 2'-phospho-ribonucleotide-RNA + H(+)</text>
        <dbReference type="Rhea" id="RHEA:11828"/>
        <dbReference type="Rhea" id="RHEA-COMP:10464"/>
        <dbReference type="Rhea" id="RHEA-COMP:17353"/>
        <dbReference type="ChEBI" id="CHEBI:15377"/>
        <dbReference type="ChEBI" id="CHEBI:15378"/>
        <dbReference type="ChEBI" id="CHEBI:83064"/>
        <dbReference type="ChEBI" id="CHEBI:173113"/>
        <dbReference type="EC" id="3.1.4.58"/>
    </reaction>
</comment>
<evidence type="ECO:0000256" key="1">
    <source>
        <dbReference type="ARBA" id="ARBA00022801"/>
    </source>
</evidence>
<feature type="short sequence motif" description="HXTX 2" evidence="2">
    <location>
        <begin position="122"/>
        <end position="125"/>
    </location>
</feature>
<dbReference type="GO" id="GO:0004113">
    <property type="term" value="F:2',3'-cyclic-nucleotide 3'-phosphodiesterase activity"/>
    <property type="evidence" value="ECO:0007669"/>
    <property type="project" value="InterPro"/>
</dbReference>
<sequence length="186" mass="21365">MRVFVAIPIPEDLQGEILAWEEKCRGLPVRWLKGKNLHVTLVPPWEEEAARVPEVLSRMGEAVHILKDSLTLSFSRVRFGPDPQRPRLIWAEGETPRALAVLARELHGRLGMAPEQRSFRLHLTLARFRPEDFASFPRRDLDEWVSWRMEAKAVVLMQSRLLRGGAEYEVLGETPFSSRFSSRGGR</sequence>
<evidence type="ECO:0000313" key="3">
    <source>
        <dbReference type="EMBL" id="PIP29823.1"/>
    </source>
</evidence>
<comment type="similarity">
    <text evidence="2">Belongs to the 2H phosphoesterase superfamily. ThpR family.</text>
</comment>
<dbReference type="Gene3D" id="3.90.1140.10">
    <property type="entry name" value="Cyclic phosphodiesterase"/>
    <property type="match status" value="1"/>
</dbReference>
<reference evidence="3 4" key="1">
    <citation type="submission" date="2017-09" db="EMBL/GenBank/DDBJ databases">
        <title>Depth-based differentiation of microbial function through sediment-hosted aquifers and enrichment of novel symbionts in the deep terrestrial subsurface.</title>
        <authorList>
            <person name="Probst A.J."/>
            <person name="Ladd B."/>
            <person name="Jarett J.K."/>
            <person name="Geller-Mcgrath D.E."/>
            <person name="Sieber C.M."/>
            <person name="Emerson J.B."/>
            <person name="Anantharaman K."/>
            <person name="Thomas B.C."/>
            <person name="Malmstrom R."/>
            <person name="Stieglmeier M."/>
            <person name="Klingl A."/>
            <person name="Woyke T."/>
            <person name="Ryan C.M."/>
            <person name="Banfield J.F."/>
        </authorList>
    </citation>
    <scope>NUCLEOTIDE SEQUENCE [LARGE SCALE GENOMIC DNA]</scope>
    <source>
        <strain evidence="3">CG23_combo_of_CG06-09_8_20_14_all_54_14</strain>
    </source>
</reference>
<protein>
    <recommendedName>
        <fullName evidence="2">RNA 2',3'-cyclic phosphodiesterase</fullName>
        <shortName evidence="2">RNA 2',3'-CPDase</shortName>
        <ecNumber evidence="2">3.1.4.58</ecNumber>
    </recommendedName>
</protein>
<accession>A0A2G9Z9J7</accession>
<dbReference type="Pfam" id="PF13563">
    <property type="entry name" value="2_5_RNA_ligase2"/>
    <property type="match status" value="1"/>
</dbReference>
<dbReference type="PANTHER" id="PTHR35561">
    <property type="entry name" value="RNA 2',3'-CYCLIC PHOSPHODIESTERASE"/>
    <property type="match status" value="1"/>
</dbReference>
<dbReference type="PANTHER" id="PTHR35561:SF1">
    <property type="entry name" value="RNA 2',3'-CYCLIC PHOSPHODIESTERASE"/>
    <property type="match status" value="1"/>
</dbReference>
<dbReference type="EMBL" id="PCRZ01000034">
    <property type="protein sequence ID" value="PIP29823.1"/>
    <property type="molecule type" value="Genomic_DNA"/>
</dbReference>
<dbReference type="InterPro" id="IPR004175">
    <property type="entry name" value="RNA_CPDase"/>
</dbReference>
<dbReference type="SUPFAM" id="SSF55144">
    <property type="entry name" value="LigT-like"/>
    <property type="match status" value="1"/>
</dbReference>
<dbReference type="AlphaFoldDB" id="A0A2G9Z9J7"/>
<keyword evidence="1 2" id="KW-0378">Hydrolase</keyword>
<dbReference type="HAMAP" id="MF_01940">
    <property type="entry name" value="RNA_CPDase"/>
    <property type="match status" value="1"/>
</dbReference>
<dbReference type="Proteomes" id="UP000228812">
    <property type="component" value="Unassembled WGS sequence"/>
</dbReference>
<organism evidence="3 4">
    <name type="scientific">Candidatus Jorgensenbacteria bacterium CG23_combo_of_CG06-09_8_20_14_all_54_14</name>
    <dbReference type="NCBI Taxonomy" id="1974595"/>
    <lineage>
        <taxon>Bacteria</taxon>
        <taxon>Candidatus Joergenseniibacteriota</taxon>
    </lineage>
</organism>
<dbReference type="EC" id="3.1.4.58" evidence="2"/>
<name>A0A2G9Z9J7_9BACT</name>
<comment type="caution">
    <text evidence="3">The sequence shown here is derived from an EMBL/GenBank/DDBJ whole genome shotgun (WGS) entry which is preliminary data.</text>
</comment>
<dbReference type="NCBIfam" id="TIGR02258">
    <property type="entry name" value="2_5_ligase"/>
    <property type="match status" value="1"/>
</dbReference>
<feature type="active site" description="Proton donor" evidence="2">
    <location>
        <position position="38"/>
    </location>
</feature>